<gene>
    <name evidence="1" type="ORF">RFI_14765</name>
</gene>
<dbReference type="EMBL" id="ASPP01010740">
    <property type="protein sequence ID" value="ETO22436.1"/>
    <property type="molecule type" value="Genomic_DNA"/>
</dbReference>
<sequence length="284" mass="33283">MYTYIYICIQEFTGLPANDAAKVAIRLFAVIHGLNEVSTPTFDLMLSRRKMIRESMGILNSKDEFWKDDEVRSAMLPRQWTHNDNETTSLSRIGQDVYELSAAVNQQLSNEKNPQWFKYSNEFEESFAKEFIKHHGANQGFAEHAELFNSMTLLSRCRRNDLKKAGVSWARPRRKMMRVFTLNWWSELQNIIKYGEYPYMQSNGTREQKPSPNQVWAEMPYRRLKNPKGTPAKDAAAQPNELPNMFFLPFKNFREMKDIAFHNYNPATIQAKWDHKQANPPKKS</sequence>
<proteinExistence type="predicted"/>
<evidence type="ECO:0000313" key="1">
    <source>
        <dbReference type="EMBL" id="ETO22436.1"/>
    </source>
</evidence>
<name>X6N8T6_RETFI</name>
<protein>
    <submittedName>
        <fullName evidence="1">Uncharacterized protein</fullName>
    </submittedName>
</protein>
<comment type="caution">
    <text evidence="1">The sequence shown here is derived from an EMBL/GenBank/DDBJ whole genome shotgun (WGS) entry which is preliminary data.</text>
</comment>
<dbReference type="AlphaFoldDB" id="X6N8T6"/>
<evidence type="ECO:0000313" key="2">
    <source>
        <dbReference type="Proteomes" id="UP000023152"/>
    </source>
</evidence>
<accession>X6N8T6</accession>
<organism evidence="1 2">
    <name type="scientific">Reticulomyxa filosa</name>
    <dbReference type="NCBI Taxonomy" id="46433"/>
    <lineage>
        <taxon>Eukaryota</taxon>
        <taxon>Sar</taxon>
        <taxon>Rhizaria</taxon>
        <taxon>Retaria</taxon>
        <taxon>Foraminifera</taxon>
        <taxon>Monothalamids</taxon>
        <taxon>Reticulomyxidae</taxon>
        <taxon>Reticulomyxa</taxon>
    </lineage>
</organism>
<keyword evidence="2" id="KW-1185">Reference proteome</keyword>
<reference evidence="1 2" key="1">
    <citation type="journal article" date="2013" name="Curr. Biol.">
        <title>The Genome of the Foraminiferan Reticulomyxa filosa.</title>
        <authorList>
            <person name="Glockner G."/>
            <person name="Hulsmann N."/>
            <person name="Schleicher M."/>
            <person name="Noegel A.A."/>
            <person name="Eichinger L."/>
            <person name="Gallinger C."/>
            <person name="Pawlowski J."/>
            <person name="Sierra R."/>
            <person name="Euteneuer U."/>
            <person name="Pillet L."/>
            <person name="Moustafa A."/>
            <person name="Platzer M."/>
            <person name="Groth M."/>
            <person name="Szafranski K."/>
            <person name="Schliwa M."/>
        </authorList>
    </citation>
    <scope>NUCLEOTIDE SEQUENCE [LARGE SCALE GENOMIC DNA]</scope>
</reference>
<dbReference type="Proteomes" id="UP000023152">
    <property type="component" value="Unassembled WGS sequence"/>
</dbReference>